<reference evidence="2" key="1">
    <citation type="journal article" date="2011" name="PLoS Genet.">
        <title>Genomic analysis of the necrotrophic fungal pathogens Sclerotinia sclerotiorum and Botrytis cinerea.</title>
        <authorList>
            <person name="Amselem J."/>
            <person name="Cuomo C.A."/>
            <person name="van Kan J.A."/>
            <person name="Viaud M."/>
            <person name="Benito E.P."/>
            <person name="Couloux A."/>
            <person name="Coutinho P.M."/>
            <person name="de Vries R.P."/>
            <person name="Dyer P.S."/>
            <person name="Fillinger S."/>
            <person name="Fournier E."/>
            <person name="Gout L."/>
            <person name="Hahn M."/>
            <person name="Kohn L."/>
            <person name="Lapalu N."/>
            <person name="Plummer K.M."/>
            <person name="Pradier J.M."/>
            <person name="Quevillon E."/>
            <person name="Sharon A."/>
            <person name="Simon A."/>
            <person name="ten Have A."/>
            <person name="Tudzynski B."/>
            <person name="Tudzynski P."/>
            <person name="Wincker P."/>
            <person name="Andrew M."/>
            <person name="Anthouard V."/>
            <person name="Beever R.E."/>
            <person name="Beffa R."/>
            <person name="Benoit I."/>
            <person name="Bouzid O."/>
            <person name="Brault B."/>
            <person name="Chen Z."/>
            <person name="Choquer M."/>
            <person name="Collemare J."/>
            <person name="Cotton P."/>
            <person name="Danchin E.G."/>
            <person name="Da Silva C."/>
            <person name="Gautier A."/>
            <person name="Giraud C."/>
            <person name="Giraud T."/>
            <person name="Gonzalez C."/>
            <person name="Grossetete S."/>
            <person name="Guldener U."/>
            <person name="Henrissat B."/>
            <person name="Howlett B.J."/>
            <person name="Kodira C."/>
            <person name="Kretschmer M."/>
            <person name="Lappartient A."/>
            <person name="Leroch M."/>
            <person name="Levis C."/>
            <person name="Mauceli E."/>
            <person name="Neuveglise C."/>
            <person name="Oeser B."/>
            <person name="Pearson M."/>
            <person name="Poulain J."/>
            <person name="Poussereau N."/>
            <person name="Quesneville H."/>
            <person name="Rascle C."/>
            <person name="Schumacher J."/>
            <person name="Segurens B."/>
            <person name="Sexton A."/>
            <person name="Silva E."/>
            <person name="Sirven C."/>
            <person name="Soanes D.M."/>
            <person name="Talbot N.J."/>
            <person name="Templeton M."/>
            <person name="Yandava C."/>
            <person name="Yarden O."/>
            <person name="Zeng Q."/>
            <person name="Rollins J.A."/>
            <person name="Lebrun M.H."/>
            <person name="Dickman M."/>
        </authorList>
    </citation>
    <scope>NUCLEOTIDE SEQUENCE [LARGE SCALE GENOMIC DNA]</scope>
    <source>
        <strain evidence="2">T4</strain>
    </source>
</reference>
<dbReference type="AlphaFoldDB" id="G2Y0V3"/>
<name>G2Y0V3_BOTF4</name>
<dbReference type="InParanoid" id="G2Y0V3"/>
<dbReference type="EMBL" id="FQ790281">
    <property type="protein sequence ID" value="CCD46268.1"/>
    <property type="molecule type" value="Genomic_DNA"/>
</dbReference>
<gene>
    <name evidence="1" type="ORF">BofuT4_uP118180.1</name>
</gene>
<dbReference type="HOGENOM" id="CLU_2941435_0_0_1"/>
<evidence type="ECO:0000313" key="2">
    <source>
        <dbReference type="Proteomes" id="UP000008177"/>
    </source>
</evidence>
<evidence type="ECO:0000313" key="1">
    <source>
        <dbReference type="EMBL" id="CCD46268.1"/>
    </source>
</evidence>
<sequence length="60" mass="6845">MKTVLRLEQSTIGSGIRGICSSKFIFQRARLTVLFLKWTQGRQENGVFSYNHTSTKTGHQ</sequence>
<dbReference type="Proteomes" id="UP000008177">
    <property type="component" value="Unplaced contigs"/>
</dbReference>
<organism evidence="1 2">
    <name type="scientific">Botryotinia fuckeliana (strain T4)</name>
    <name type="common">Noble rot fungus</name>
    <name type="synonym">Botrytis cinerea</name>
    <dbReference type="NCBI Taxonomy" id="999810"/>
    <lineage>
        <taxon>Eukaryota</taxon>
        <taxon>Fungi</taxon>
        <taxon>Dikarya</taxon>
        <taxon>Ascomycota</taxon>
        <taxon>Pezizomycotina</taxon>
        <taxon>Leotiomycetes</taxon>
        <taxon>Helotiales</taxon>
        <taxon>Sclerotiniaceae</taxon>
        <taxon>Botrytis</taxon>
    </lineage>
</organism>
<protein>
    <submittedName>
        <fullName evidence="1">Uncharacterized protein</fullName>
    </submittedName>
</protein>
<proteinExistence type="predicted"/>
<accession>G2Y0V3</accession>